<dbReference type="Proteomes" id="UP000188879">
    <property type="component" value="Unassembled WGS sequence"/>
</dbReference>
<comment type="caution">
    <text evidence="2">The sequence shown here is derived from an EMBL/GenBank/DDBJ whole genome shotgun (WGS) entry which is preliminary data.</text>
</comment>
<dbReference type="InterPro" id="IPR013216">
    <property type="entry name" value="Methyltransf_11"/>
</dbReference>
<protein>
    <recommendedName>
        <fullName evidence="1">Methyltransferase type 11 domain-containing protein</fullName>
    </recommendedName>
</protein>
<dbReference type="GO" id="GO:0008757">
    <property type="term" value="F:S-adenosylmethionine-dependent methyltransferase activity"/>
    <property type="evidence" value="ECO:0007669"/>
    <property type="project" value="InterPro"/>
</dbReference>
<dbReference type="Gene3D" id="3.40.50.150">
    <property type="entry name" value="Vaccinia Virus protein VP39"/>
    <property type="match status" value="1"/>
</dbReference>
<organism evidence="2 3">
    <name type="scientific">Teichococcus deserti</name>
    <dbReference type="NCBI Taxonomy" id="1817963"/>
    <lineage>
        <taxon>Bacteria</taxon>
        <taxon>Pseudomonadati</taxon>
        <taxon>Pseudomonadota</taxon>
        <taxon>Alphaproteobacteria</taxon>
        <taxon>Acetobacterales</taxon>
        <taxon>Roseomonadaceae</taxon>
        <taxon>Roseomonas</taxon>
    </lineage>
</organism>
<name>A0A1V2H243_9PROT</name>
<accession>A0A1V2H243</accession>
<dbReference type="EMBL" id="MLCO01000102">
    <property type="protein sequence ID" value="ONG53385.1"/>
    <property type="molecule type" value="Genomic_DNA"/>
</dbReference>
<dbReference type="SUPFAM" id="SSF53335">
    <property type="entry name" value="S-adenosyl-L-methionine-dependent methyltransferases"/>
    <property type="match status" value="1"/>
</dbReference>
<sequence>MVDDAAGIETRLAGAGQPASPLGDAPAAPAGPAIDRSAYRQAFEDVYAGPGWGGTSGPGSSPVASVDYRLFLERFIARNNIRSIVDVGCGDWQFSRYVNFGRAEYLGIDVVPHLVERNQATYGRETVRFALAPEDPARLPKADLLLMKDVLQHLPDEEIRYYRFRVVPRYRFALLTNSFTKVQMKPKHNTDVAPGRFRTVDLRAEPYKFKGAYVSEYWTEAWERIQTLLVIN</sequence>
<dbReference type="Pfam" id="PF08241">
    <property type="entry name" value="Methyltransf_11"/>
    <property type="match status" value="1"/>
</dbReference>
<keyword evidence="3" id="KW-1185">Reference proteome</keyword>
<gene>
    <name evidence="2" type="ORF">BKE38_12290</name>
</gene>
<evidence type="ECO:0000313" key="3">
    <source>
        <dbReference type="Proteomes" id="UP000188879"/>
    </source>
</evidence>
<evidence type="ECO:0000313" key="2">
    <source>
        <dbReference type="EMBL" id="ONG53385.1"/>
    </source>
</evidence>
<reference evidence="2 3" key="1">
    <citation type="submission" date="2016-10" db="EMBL/GenBank/DDBJ databases">
        <title>Draft Genome sequence of Roseomonas sp. strain M3.</title>
        <authorList>
            <person name="Subhash Y."/>
            <person name="Lee S."/>
        </authorList>
    </citation>
    <scope>NUCLEOTIDE SEQUENCE [LARGE SCALE GENOMIC DNA]</scope>
    <source>
        <strain evidence="2 3">M3</strain>
    </source>
</reference>
<feature type="domain" description="Methyltransferase type 11" evidence="1">
    <location>
        <begin position="85"/>
        <end position="157"/>
    </location>
</feature>
<dbReference type="InterPro" id="IPR029063">
    <property type="entry name" value="SAM-dependent_MTases_sf"/>
</dbReference>
<evidence type="ECO:0000259" key="1">
    <source>
        <dbReference type="Pfam" id="PF08241"/>
    </source>
</evidence>
<proteinExistence type="predicted"/>
<dbReference type="AlphaFoldDB" id="A0A1V2H243"/>